<evidence type="ECO:0000256" key="2">
    <source>
        <dbReference type="SAM" id="Phobius"/>
    </source>
</evidence>
<dbReference type="AlphaFoldDB" id="A0A679IXS6"/>
<proteinExistence type="predicted"/>
<feature type="transmembrane region" description="Helical" evidence="2">
    <location>
        <begin position="391"/>
        <end position="413"/>
    </location>
</feature>
<evidence type="ECO:0000256" key="1">
    <source>
        <dbReference type="SAM" id="MobiDB-lite"/>
    </source>
</evidence>
<evidence type="ECO:0008006" key="4">
    <source>
        <dbReference type="Google" id="ProtNLM"/>
    </source>
</evidence>
<reference evidence="3" key="1">
    <citation type="submission" date="2019-12" db="EMBL/GenBank/DDBJ databases">
        <authorList>
            <person name="Cremers G."/>
        </authorList>
    </citation>
    <scope>NUCLEOTIDE SEQUENCE</scope>
    <source>
        <strain evidence="3">Mbul1</strain>
    </source>
</reference>
<name>A0A679IXS6_9HYPH</name>
<keyword evidence="2" id="KW-1133">Transmembrane helix</keyword>
<feature type="compositionally biased region" description="Basic and acidic residues" evidence="1">
    <location>
        <begin position="75"/>
        <end position="89"/>
    </location>
</feature>
<feature type="compositionally biased region" description="Basic and acidic residues" evidence="1">
    <location>
        <begin position="35"/>
        <end position="64"/>
    </location>
</feature>
<keyword evidence="2" id="KW-0472">Membrane</keyword>
<organism evidence="3">
    <name type="scientific">Methylobacterium bullatum</name>
    <dbReference type="NCBI Taxonomy" id="570505"/>
    <lineage>
        <taxon>Bacteria</taxon>
        <taxon>Pseudomonadati</taxon>
        <taxon>Pseudomonadota</taxon>
        <taxon>Alphaproteobacteria</taxon>
        <taxon>Hyphomicrobiales</taxon>
        <taxon>Methylobacteriaceae</taxon>
        <taxon>Methylobacterium</taxon>
    </lineage>
</organism>
<evidence type="ECO:0000313" key="3">
    <source>
        <dbReference type="EMBL" id="CAA2101126.1"/>
    </source>
</evidence>
<protein>
    <recommendedName>
        <fullName evidence="4">Protein BatD</fullName>
    </recommendedName>
</protein>
<sequence length="521" mass="56521">MVSFSGEMPVHPPSPRSRGEDRRHLVVPSVSGGEGRSEGEGARPKESLSDEPPHPRLPPRRDDDGVVAALSPHAGRGERLTLSDHDLPARRGGRNHGRRAILLLGVLLLTGGPLPAHAEISPGDLTLTVTPELNGNAAPFSREMVLLHIRGVYRQAILLEEVVQPSLANFSWTQLGRDTWSKTRLPDGQVAVAFDRTIAIFPHHPGDFTIDPFIHRLTINDGGTRKVVDVPSVPVSLPVATWTKPVGGPDVKEPWWLPARDVTITDSWSPDPETVKIGETTRRIVTLEAQGLVAEGLPPRPVMRTRGILTFAGPVTRETIITPTGPVARATYQWDVRPAVTEIVPLDAISIPWFDTVSRTLREAEIPARQIGGGLPDRDEDAKPVAPASPIVVAAAAVGAFGFGLALIGFGVPRRSRTLRLDRATRRQLARHAEAGDGLRFRAALGPVFEREPELARLWRSTPVIAETLLALDASLYGRTEESTPDLAPLAGNLSKPFKIDRPSAEPVTQLADLDGRTLRR</sequence>
<feature type="region of interest" description="Disordered" evidence="1">
    <location>
        <begin position="1"/>
        <end position="93"/>
    </location>
</feature>
<gene>
    <name evidence="3" type="ORF">MBUL_01019</name>
</gene>
<accession>A0A679IXS6</accession>
<keyword evidence="2" id="KW-0812">Transmembrane</keyword>
<dbReference type="EMBL" id="LR743504">
    <property type="protein sequence ID" value="CAA2101126.1"/>
    <property type="molecule type" value="Genomic_DNA"/>
</dbReference>